<organism evidence="14 16">
    <name type="scientific">Rhodococcus opacus</name>
    <name type="common">Nocardia opaca</name>
    <dbReference type="NCBI Taxonomy" id="37919"/>
    <lineage>
        <taxon>Bacteria</taxon>
        <taxon>Bacillati</taxon>
        <taxon>Actinomycetota</taxon>
        <taxon>Actinomycetes</taxon>
        <taxon>Mycobacteriales</taxon>
        <taxon>Nocardiaceae</taxon>
        <taxon>Rhodococcus</taxon>
    </lineage>
</organism>
<feature type="transmembrane region" description="Helical" evidence="11">
    <location>
        <begin position="98"/>
        <end position="118"/>
    </location>
</feature>
<keyword evidence="6" id="KW-0769">Symport</keyword>
<evidence type="ECO:0000256" key="7">
    <source>
        <dbReference type="ARBA" id="ARBA00022989"/>
    </source>
</evidence>
<evidence type="ECO:0000313" key="14">
    <source>
        <dbReference type="EMBL" id="WLF44354.1"/>
    </source>
</evidence>
<evidence type="ECO:0000256" key="4">
    <source>
        <dbReference type="ARBA" id="ARBA00022475"/>
    </source>
</evidence>
<dbReference type="SUPFAM" id="SSF103473">
    <property type="entry name" value="MFS general substrate transporter"/>
    <property type="match status" value="1"/>
</dbReference>
<evidence type="ECO:0000256" key="8">
    <source>
        <dbReference type="ARBA" id="ARBA00023136"/>
    </source>
</evidence>
<feature type="transmembrane region" description="Helical" evidence="11">
    <location>
        <begin position="38"/>
        <end position="62"/>
    </location>
</feature>
<evidence type="ECO:0000256" key="6">
    <source>
        <dbReference type="ARBA" id="ARBA00022847"/>
    </source>
</evidence>
<evidence type="ECO:0000313" key="13">
    <source>
        <dbReference type="EMBL" id="MCZ4588227.1"/>
    </source>
</evidence>
<evidence type="ECO:0000256" key="11">
    <source>
        <dbReference type="SAM" id="Phobius"/>
    </source>
</evidence>
<dbReference type="PROSITE" id="PS00216">
    <property type="entry name" value="SUGAR_TRANSPORT_1"/>
    <property type="match status" value="1"/>
</dbReference>
<evidence type="ECO:0000256" key="1">
    <source>
        <dbReference type="ARBA" id="ARBA00004651"/>
    </source>
</evidence>
<dbReference type="FunFam" id="1.20.1250.20:FF:000001">
    <property type="entry name" value="Dicarboxylate MFS transporter"/>
    <property type="match status" value="1"/>
</dbReference>
<dbReference type="GO" id="GO:0005886">
    <property type="term" value="C:plasma membrane"/>
    <property type="evidence" value="ECO:0007669"/>
    <property type="project" value="UniProtKB-SubCell"/>
</dbReference>
<dbReference type="EMBL" id="CP130953">
    <property type="protein sequence ID" value="WLF44354.1"/>
    <property type="molecule type" value="Genomic_DNA"/>
</dbReference>
<keyword evidence="4" id="KW-1003">Cell membrane</keyword>
<dbReference type="Gene3D" id="1.20.1250.20">
    <property type="entry name" value="MFS general substrate transporter like domains"/>
    <property type="match status" value="1"/>
</dbReference>
<sequence length="429" mass="45054">MGLASLMGTTIEYYDFFVYGTAAALVFGQVFFPNSNPLTATLLSLATFGVAFVARPLGGIIFGHLGDRVGRKAALVTTLLMMGVATVAIGLVPSYGAIGIAAPILLVVLRFVQGIALGGEYGGAVLMTVEHSPPGKRGFYSSWVQTGAQFGLIIANVVYLVVGSAMGDDAFLSWGWRIPFWVSSLLVILGLMIRLRLEESPEFKALKESNDILPAPVLVVFRHHMKEVLLIAGAAVGNSVTFYAATVFGLSYGATKGFSRNEMLVIIIVAAAWVIAASIFVGAQSDRFGRKPIFIVGNLAIAATVFGWMKAIDTGNQAVVLIAYLVLLTGYSMTWGTIGVFFAEAFQGAVRYTGLSLGFTIGVIVGGAVTPLVLTTLVADTSSAMPVVLWVAGSTILSALCAIPMRQIDDGVGGLGTTPSRTGRTAPHL</sequence>
<dbReference type="Pfam" id="PF07690">
    <property type="entry name" value="MFS_1"/>
    <property type="match status" value="1"/>
</dbReference>
<gene>
    <name evidence="13" type="ORF">O4328_31905</name>
    <name evidence="14" type="ORF">Q5707_20465</name>
</gene>
<name>A0AAX3Y789_RHOOP</name>
<comment type="similarity">
    <text evidence="2">Belongs to the major facilitator superfamily. Metabolite:H+ Symporter (MHS) family (TC 2.A.1.6) family.</text>
</comment>
<feature type="domain" description="Major facilitator superfamily (MFS) profile" evidence="12">
    <location>
        <begin position="1"/>
        <end position="410"/>
    </location>
</feature>
<dbReference type="GO" id="GO:0015293">
    <property type="term" value="F:symporter activity"/>
    <property type="evidence" value="ECO:0007669"/>
    <property type="project" value="UniProtKB-KW"/>
</dbReference>
<dbReference type="InterPro" id="IPR020846">
    <property type="entry name" value="MFS_dom"/>
</dbReference>
<keyword evidence="15" id="KW-1185">Reference proteome</keyword>
<evidence type="ECO:0000256" key="5">
    <source>
        <dbReference type="ARBA" id="ARBA00022692"/>
    </source>
</evidence>
<comment type="function">
    <text evidence="9">May be a proton symporter involved in the uptake of osmolytes such as proline and glycine betaine.</text>
</comment>
<dbReference type="EMBL" id="JAPWIS010000021">
    <property type="protein sequence ID" value="MCZ4588227.1"/>
    <property type="molecule type" value="Genomic_DNA"/>
</dbReference>
<dbReference type="Proteomes" id="UP001231166">
    <property type="component" value="Chromosome"/>
</dbReference>
<feature type="transmembrane region" description="Helical" evidence="11">
    <location>
        <begin position="293"/>
        <end position="312"/>
    </location>
</feature>
<evidence type="ECO:0000256" key="3">
    <source>
        <dbReference type="ARBA" id="ARBA00022448"/>
    </source>
</evidence>
<dbReference type="InterPro" id="IPR011701">
    <property type="entry name" value="MFS"/>
</dbReference>
<protein>
    <recommendedName>
        <fullName evidence="10">Putative proline/betaine transporter</fullName>
    </recommendedName>
</protein>
<comment type="subcellular location">
    <subcellularLocation>
        <location evidence="1">Cell membrane</location>
        <topology evidence="1">Multi-pass membrane protein</topology>
    </subcellularLocation>
</comment>
<reference evidence="14" key="2">
    <citation type="submission" date="2023-07" db="EMBL/GenBank/DDBJ databases">
        <title>Genomic analysis of Rhodococcus opacus VOC-14 with glycol ethers degradation activity.</title>
        <authorList>
            <person name="Narkevich D.A."/>
            <person name="Hlushen A.M."/>
            <person name="Akhremchuk A.E."/>
            <person name="Sikolenko M.A."/>
            <person name="Valentovich L.N."/>
        </authorList>
    </citation>
    <scope>NUCLEOTIDE SEQUENCE</scope>
    <source>
        <strain evidence="14">VOC-14</strain>
    </source>
</reference>
<keyword evidence="5 11" id="KW-0812">Transmembrane</keyword>
<feature type="transmembrane region" description="Helical" evidence="11">
    <location>
        <begin position="139"/>
        <end position="162"/>
    </location>
</feature>
<feature type="transmembrane region" description="Helical" evidence="11">
    <location>
        <begin position="174"/>
        <end position="197"/>
    </location>
</feature>
<dbReference type="CDD" id="cd17369">
    <property type="entry name" value="MFS_ShiA_like"/>
    <property type="match status" value="1"/>
</dbReference>
<feature type="transmembrane region" description="Helical" evidence="11">
    <location>
        <begin position="384"/>
        <end position="403"/>
    </location>
</feature>
<keyword evidence="3" id="KW-0813">Transport</keyword>
<keyword evidence="8 11" id="KW-0472">Membrane</keyword>
<evidence type="ECO:0000256" key="2">
    <source>
        <dbReference type="ARBA" id="ARBA00008240"/>
    </source>
</evidence>
<evidence type="ECO:0000313" key="15">
    <source>
        <dbReference type="Proteomes" id="UP001066327"/>
    </source>
</evidence>
<dbReference type="InterPro" id="IPR005829">
    <property type="entry name" value="Sugar_transporter_CS"/>
</dbReference>
<dbReference type="AlphaFoldDB" id="A0AAX3Y789"/>
<proteinExistence type="inferred from homology"/>
<evidence type="ECO:0000313" key="16">
    <source>
        <dbReference type="Proteomes" id="UP001231166"/>
    </source>
</evidence>
<dbReference type="PANTHER" id="PTHR43045:SF1">
    <property type="entry name" value="SHIKIMATE TRANSPORTER"/>
    <property type="match status" value="1"/>
</dbReference>
<feature type="transmembrane region" description="Helical" evidence="11">
    <location>
        <begin position="263"/>
        <end position="281"/>
    </location>
</feature>
<dbReference type="PROSITE" id="PS50850">
    <property type="entry name" value="MFS"/>
    <property type="match status" value="1"/>
</dbReference>
<reference evidence="13" key="1">
    <citation type="submission" date="2022-12" db="EMBL/GenBank/DDBJ databases">
        <authorList>
            <person name="Krivoruchko A.V."/>
            <person name="Elkin A."/>
        </authorList>
    </citation>
    <scope>NUCLEOTIDE SEQUENCE</scope>
    <source>
        <strain evidence="13">IEGM 249</strain>
    </source>
</reference>
<dbReference type="InterPro" id="IPR036259">
    <property type="entry name" value="MFS_trans_sf"/>
</dbReference>
<evidence type="ECO:0000256" key="9">
    <source>
        <dbReference type="ARBA" id="ARBA00037295"/>
    </source>
</evidence>
<feature type="transmembrane region" description="Helical" evidence="11">
    <location>
        <begin position="228"/>
        <end position="251"/>
    </location>
</feature>
<keyword evidence="7 11" id="KW-1133">Transmembrane helix</keyword>
<evidence type="ECO:0000259" key="12">
    <source>
        <dbReference type="PROSITE" id="PS50850"/>
    </source>
</evidence>
<dbReference type="RefSeq" id="WP_269592203.1">
    <property type="nucleotide sequence ID" value="NZ_CP130953.1"/>
</dbReference>
<feature type="transmembrane region" description="Helical" evidence="11">
    <location>
        <begin position="12"/>
        <end position="32"/>
    </location>
</feature>
<evidence type="ECO:0000256" key="10">
    <source>
        <dbReference type="ARBA" id="ARBA00039918"/>
    </source>
</evidence>
<feature type="transmembrane region" description="Helical" evidence="11">
    <location>
        <begin position="74"/>
        <end position="92"/>
    </location>
</feature>
<feature type="transmembrane region" description="Helical" evidence="11">
    <location>
        <begin position="355"/>
        <end position="378"/>
    </location>
</feature>
<feature type="transmembrane region" description="Helical" evidence="11">
    <location>
        <begin position="318"/>
        <end position="343"/>
    </location>
</feature>
<dbReference type="PANTHER" id="PTHR43045">
    <property type="entry name" value="SHIKIMATE TRANSPORTER"/>
    <property type="match status" value="1"/>
</dbReference>
<accession>A0AAX3Y789</accession>
<dbReference type="Proteomes" id="UP001066327">
    <property type="component" value="Unassembled WGS sequence"/>
</dbReference>